<dbReference type="EMBL" id="NBII01000003">
    <property type="protein sequence ID" value="PAV21135.1"/>
    <property type="molecule type" value="Genomic_DNA"/>
</dbReference>
<name>A0A286UNU0_9AGAM</name>
<dbReference type="OrthoDB" id="67716at2759"/>
<evidence type="ECO:0000256" key="2">
    <source>
        <dbReference type="ARBA" id="ARBA00022448"/>
    </source>
</evidence>
<feature type="region of interest" description="Disordered" evidence="4">
    <location>
        <begin position="1336"/>
        <end position="1361"/>
    </location>
</feature>
<dbReference type="InterPro" id="IPR056536">
    <property type="entry name" value="TPR_NUP160_C"/>
</dbReference>
<reference evidence="8 9" key="1">
    <citation type="journal article" date="2017" name="Mol. Ecol.">
        <title>Comparative and population genomic landscape of Phellinus noxius: A hypervariable fungus causing root rot in trees.</title>
        <authorList>
            <person name="Chung C.L."/>
            <person name="Lee T.J."/>
            <person name="Akiba M."/>
            <person name="Lee H.H."/>
            <person name="Kuo T.H."/>
            <person name="Liu D."/>
            <person name="Ke H.M."/>
            <person name="Yokoi T."/>
            <person name="Roa M.B."/>
            <person name="Lu M.J."/>
            <person name="Chang Y.Y."/>
            <person name="Ann P.J."/>
            <person name="Tsai J.N."/>
            <person name="Chen C.Y."/>
            <person name="Tzean S.S."/>
            <person name="Ota Y."/>
            <person name="Hattori T."/>
            <person name="Sahashi N."/>
            <person name="Liou R.F."/>
            <person name="Kikuchi T."/>
            <person name="Tsai I.J."/>
        </authorList>
    </citation>
    <scope>NUCLEOTIDE SEQUENCE [LARGE SCALE GENOMIC DNA]</scope>
    <source>
        <strain evidence="8 9">FFPRI411160</strain>
    </source>
</reference>
<dbReference type="InterPro" id="IPR059141">
    <property type="entry name" value="Beta-prop_Nup120_160"/>
</dbReference>
<accession>A0A286UNU0</accession>
<evidence type="ECO:0000259" key="5">
    <source>
        <dbReference type="Pfam" id="PF11715"/>
    </source>
</evidence>
<dbReference type="Pfam" id="PF23347">
    <property type="entry name" value="TPR_Nup160_C"/>
    <property type="match status" value="1"/>
</dbReference>
<evidence type="ECO:0000313" key="9">
    <source>
        <dbReference type="Proteomes" id="UP000217199"/>
    </source>
</evidence>
<feature type="domain" description="NUP160 C-terminal TPR" evidence="7">
    <location>
        <begin position="1126"/>
        <end position="1336"/>
    </location>
</feature>
<keyword evidence="3" id="KW-0539">Nucleus</keyword>
<evidence type="ECO:0000313" key="8">
    <source>
        <dbReference type="EMBL" id="PAV21135.1"/>
    </source>
</evidence>
<keyword evidence="9" id="KW-1185">Reference proteome</keyword>
<keyword evidence="2" id="KW-0813">Transport</keyword>
<dbReference type="STRING" id="2282107.A0A286UNU0"/>
<evidence type="ECO:0000256" key="4">
    <source>
        <dbReference type="SAM" id="MobiDB-lite"/>
    </source>
</evidence>
<dbReference type="Pfam" id="PF23300">
    <property type="entry name" value="HEAT_Nup120"/>
    <property type="match status" value="1"/>
</dbReference>
<evidence type="ECO:0000256" key="3">
    <source>
        <dbReference type="ARBA" id="ARBA00023242"/>
    </source>
</evidence>
<evidence type="ECO:0000259" key="6">
    <source>
        <dbReference type="Pfam" id="PF23300"/>
    </source>
</evidence>
<dbReference type="InParanoid" id="A0A286UNU0"/>
<comment type="subcellular location">
    <subcellularLocation>
        <location evidence="1">Nucleus</location>
    </subcellularLocation>
</comment>
<dbReference type="InterPro" id="IPR056548">
    <property type="entry name" value="HEAT_Nup120"/>
</dbReference>
<gene>
    <name evidence="8" type="ORF">PNOK_0376200</name>
</gene>
<dbReference type="Pfam" id="PF11715">
    <property type="entry name" value="Beta-prop_Nup120_160"/>
    <property type="match status" value="1"/>
</dbReference>
<sequence length="1361" mass="152002">MEAFIQCSAHISSIFPSSAQVNTHVVPSTRRDIPLATVLSDIPAEHALRASLFHSQDTGHVLLRVLQGGLTVELVSLSYDISPIRFVFPAVVVPNPAVTTFRGQVYLIVLTTVGSLFRIHLPFDTDGQFWHEALPRDWCSEWQVKKLGNYEPKLVHVHDAHDVAIASGSGGILRLHTIENEGPGSTIWSETDWKHSNWYSAFLPVISSSNDSPSEIVSLTSASVPTDYLDLFSLSRDRVLRRWSIGKGCQDQIALGSTTSEEEDPLPLLDPRPQKLIQVLGVPTTDFSEESREELRFVLVFVPTPSSPFSGGYFNVVSPGDARTGEKGQVITKFATSPASIHCNLLDFSVCQNTLFVLWERQGQSMIEMARIESALSAEPTKEPQEAVIWSRARLDQHSELDQSSMDHLLLQPGSLTDKFLQLVLRPGLFSVVTLRAALQEYREHYLSLPGPHPTPLLNTYATLSESIAAIVGCTVELTRDPHTGASLHKQYWNALRRDWEGFVARCKEIERSARWPVCLGVTSHDQVLIFERERMAQCVEEDTPLHLHRLLSAEVDVDPVHYLLGTCWTLRKKLPATLVQRIETETLGILNQEFSFPLLDILTEASNRIFYKNAIDESLDAWVTERLNNIEDFDAEIHTALDVIGGLDKAVKREEDEVELILPPASLEWIRGLATSYLTETIEIRYNLCLALIVLLFLIVDDLQTCDPALLAEVFSVIRGVAMNRYLCRQSAGDLEGRKPIMQSESMTADDVASRLDNMHMSRGGKNPAPSYSLIHQLLSETGHPSRLPAAPHYFLDQIGLLSGETPAHVTRSEVLICERLRLLGYLESARYLLTWLPRTPAVCYTLGRLWIDVGREAEAVLLLQGVGGCFGSDNVLSIDDHEALASVLPSGRFDTECEYYVHVSQLFKARNLVSHQVQFLKLALSVWPEGSELEASVSTWAEIIKGYTELHLYEDAYCALIASPHQDQRHQYVSQLVYKMCEEDALDRLLSMNFRGLVQEVEQSLSFKARNADPRVQPNWSQILYTWYTVRGDYRNAALTMYLRSRKLGLLQGESVPSPNLVKEQVQSLSIAMNSLGLVEGKNSFIIVPSQGSTLPPRKRRKIGGYIPESKFSTGKRNVEVVKLNDMEQEYAHLSANLQLLRRNPSLIVSTLTPWVTVSKLAQEGLFDLAMYTAKSLAVDMTELFQRLASLCLRLAGSSDASLMEVASSDWLLTDKVSSWPGTPADRGWRYLRESLERYDSPETDYSYSQAVLETLLSSDSSSPPPPWLLQAVNEHHPDYLIRLCLRYGNAEEALEHTLQLVKSSTSSWGTTSSKESGSTWLPYTVIDAVLSSTSASPTTTGTTKTVTAQGEEEGEIRV</sequence>
<evidence type="ECO:0000259" key="7">
    <source>
        <dbReference type="Pfam" id="PF23347"/>
    </source>
</evidence>
<dbReference type="GO" id="GO:0005643">
    <property type="term" value="C:nuclear pore"/>
    <property type="evidence" value="ECO:0007669"/>
    <property type="project" value="UniProtKB-ARBA"/>
</dbReference>
<dbReference type="Proteomes" id="UP000217199">
    <property type="component" value="Unassembled WGS sequence"/>
</dbReference>
<dbReference type="PANTHER" id="PTHR21286">
    <property type="entry name" value="NUCLEAR PORE COMPLEX PROTEIN NUP160"/>
    <property type="match status" value="1"/>
</dbReference>
<feature type="domain" description="Nucleoporin nup120-like HEAT repeat" evidence="6">
    <location>
        <begin position="818"/>
        <end position="984"/>
    </location>
</feature>
<dbReference type="GO" id="GO:0017056">
    <property type="term" value="F:structural constituent of nuclear pore"/>
    <property type="evidence" value="ECO:0007669"/>
    <property type="project" value="TreeGrafter"/>
</dbReference>
<feature type="compositionally biased region" description="Low complexity" evidence="4">
    <location>
        <begin position="1336"/>
        <end position="1350"/>
    </location>
</feature>
<organism evidence="8 9">
    <name type="scientific">Pyrrhoderma noxium</name>
    <dbReference type="NCBI Taxonomy" id="2282107"/>
    <lineage>
        <taxon>Eukaryota</taxon>
        <taxon>Fungi</taxon>
        <taxon>Dikarya</taxon>
        <taxon>Basidiomycota</taxon>
        <taxon>Agaricomycotina</taxon>
        <taxon>Agaricomycetes</taxon>
        <taxon>Hymenochaetales</taxon>
        <taxon>Hymenochaetaceae</taxon>
        <taxon>Pyrrhoderma</taxon>
    </lineage>
</organism>
<comment type="caution">
    <text evidence="8">The sequence shown here is derived from an EMBL/GenBank/DDBJ whole genome shotgun (WGS) entry which is preliminary data.</text>
</comment>
<proteinExistence type="predicted"/>
<feature type="domain" description="Nucleoporin Nup120/160 beta-propeller" evidence="5">
    <location>
        <begin position="61"/>
        <end position="528"/>
    </location>
</feature>
<protein>
    <submittedName>
        <fullName evidence="8">Uncharacterized protein</fullName>
    </submittedName>
</protein>
<dbReference type="InterPro" id="IPR021717">
    <property type="entry name" value="Nucleoporin_Nup160"/>
</dbReference>
<evidence type="ECO:0000256" key="1">
    <source>
        <dbReference type="ARBA" id="ARBA00004123"/>
    </source>
</evidence>
<dbReference type="PANTHER" id="PTHR21286:SF0">
    <property type="entry name" value="NUCLEAR PORE COMPLEX PROTEIN NUP160"/>
    <property type="match status" value="1"/>
</dbReference>